<evidence type="ECO:0000256" key="2">
    <source>
        <dbReference type="SAM" id="MobiDB-lite"/>
    </source>
</evidence>
<evidence type="ECO:0000313" key="5">
    <source>
        <dbReference type="Proteomes" id="UP000016665"/>
    </source>
</evidence>
<evidence type="ECO:0000313" key="4">
    <source>
        <dbReference type="Ensembl" id="ENSFALP00000018617.1"/>
    </source>
</evidence>
<dbReference type="PANTHER" id="PTHR12874">
    <property type="entry name" value="F-BOX ONLY PROTEIN 48-RELATED"/>
    <property type="match status" value="1"/>
</dbReference>
<dbReference type="GO" id="GO:0005737">
    <property type="term" value="C:cytoplasm"/>
    <property type="evidence" value="ECO:0007669"/>
    <property type="project" value="TreeGrafter"/>
</dbReference>
<feature type="region of interest" description="Disordered" evidence="2">
    <location>
        <begin position="57"/>
        <end position="82"/>
    </location>
</feature>
<reference evidence="4 5" key="1">
    <citation type="journal article" date="2012" name="Nature">
        <title>The genomic landscape of species divergence in Ficedula flycatchers.</title>
        <authorList>
            <person name="Ellegren H."/>
            <person name="Smeds L."/>
            <person name="Burri R."/>
            <person name="Olason P.I."/>
            <person name="Backstrom N."/>
            <person name="Kawakami T."/>
            <person name="Kunstner A."/>
            <person name="Makinen H."/>
            <person name="Nadachowska-Brzyska K."/>
            <person name="Qvarnstrom A."/>
            <person name="Uebbing S."/>
            <person name="Wolf J.B."/>
        </authorList>
    </citation>
    <scope>NUCLEOTIDE SEQUENCE [LARGE SCALE GENOMIC DNA]</scope>
</reference>
<proteinExistence type="predicted"/>
<dbReference type="PROSITE" id="PS50181">
    <property type="entry name" value="FBOX"/>
    <property type="match status" value="1"/>
</dbReference>
<dbReference type="Proteomes" id="UP000016665">
    <property type="component" value="Chromosome 3"/>
</dbReference>
<dbReference type="GeneTree" id="ENSGT00390000012248"/>
<keyword evidence="1" id="KW-0833">Ubl conjugation pathway</keyword>
<evidence type="ECO:0000256" key="1">
    <source>
        <dbReference type="RuleBase" id="RU369085"/>
    </source>
</evidence>
<name>A0A803V7B1_FICAL</name>
<dbReference type="InterPro" id="IPR036047">
    <property type="entry name" value="F-box-like_dom_sf"/>
</dbReference>
<gene>
    <name evidence="4" type="primary">FBXO48</name>
</gene>
<reference evidence="4" key="3">
    <citation type="submission" date="2025-09" db="UniProtKB">
        <authorList>
            <consortium name="Ensembl"/>
        </authorList>
    </citation>
    <scope>IDENTIFICATION</scope>
</reference>
<organism evidence="4 5">
    <name type="scientific">Ficedula albicollis</name>
    <name type="common">Collared flycatcher</name>
    <name type="synonym">Muscicapa albicollis</name>
    <dbReference type="NCBI Taxonomy" id="59894"/>
    <lineage>
        <taxon>Eukaryota</taxon>
        <taxon>Metazoa</taxon>
        <taxon>Chordata</taxon>
        <taxon>Craniata</taxon>
        <taxon>Vertebrata</taxon>
        <taxon>Euteleostomi</taxon>
        <taxon>Archelosauria</taxon>
        <taxon>Archosauria</taxon>
        <taxon>Dinosauria</taxon>
        <taxon>Saurischia</taxon>
        <taxon>Theropoda</taxon>
        <taxon>Coelurosauria</taxon>
        <taxon>Aves</taxon>
        <taxon>Neognathae</taxon>
        <taxon>Neoaves</taxon>
        <taxon>Telluraves</taxon>
        <taxon>Australaves</taxon>
        <taxon>Passeriformes</taxon>
        <taxon>Muscicapidae</taxon>
        <taxon>Ficedula</taxon>
    </lineage>
</organism>
<dbReference type="InterPro" id="IPR001810">
    <property type="entry name" value="F-box_dom"/>
</dbReference>
<reference evidence="4" key="2">
    <citation type="submission" date="2025-08" db="UniProtKB">
        <authorList>
            <consortium name="Ensembl"/>
        </authorList>
    </citation>
    <scope>IDENTIFICATION</scope>
</reference>
<dbReference type="CDD" id="cd22113">
    <property type="entry name" value="F-box_FBXO48"/>
    <property type="match status" value="1"/>
</dbReference>
<protein>
    <submittedName>
        <fullName evidence="4">F-box protein 48</fullName>
    </submittedName>
</protein>
<dbReference type="GO" id="GO:0016567">
    <property type="term" value="P:protein ubiquitination"/>
    <property type="evidence" value="ECO:0007669"/>
    <property type="project" value="UniProtKB-UniRule"/>
</dbReference>
<feature type="domain" description="F-box" evidence="3">
    <location>
        <begin position="218"/>
        <end position="265"/>
    </location>
</feature>
<dbReference type="Gene3D" id="1.20.1280.50">
    <property type="match status" value="1"/>
</dbReference>
<dbReference type="SUPFAM" id="SSF81383">
    <property type="entry name" value="F-box domain"/>
    <property type="match status" value="1"/>
</dbReference>
<dbReference type="Ensembl" id="ENSFALT00000031946.1">
    <property type="protein sequence ID" value="ENSFALP00000018617.1"/>
    <property type="gene ID" value="ENSFALG00000028459.1"/>
</dbReference>
<dbReference type="SMART" id="SM00256">
    <property type="entry name" value="FBOX"/>
    <property type="match status" value="1"/>
</dbReference>
<accession>A0A803V7B1</accession>
<feature type="region of interest" description="Disordered" evidence="2">
    <location>
        <begin position="107"/>
        <end position="218"/>
    </location>
</feature>
<dbReference type="GO" id="GO:0031146">
    <property type="term" value="P:SCF-dependent proteasomal ubiquitin-dependent protein catabolic process"/>
    <property type="evidence" value="ECO:0007669"/>
    <property type="project" value="UniProtKB-UniRule"/>
</dbReference>
<dbReference type="AlphaFoldDB" id="A0A803V7B1"/>
<dbReference type="Pfam" id="PF12937">
    <property type="entry name" value="F-box-like"/>
    <property type="match status" value="1"/>
</dbReference>
<feature type="compositionally biased region" description="Basic and acidic residues" evidence="2">
    <location>
        <begin position="200"/>
        <end position="211"/>
    </location>
</feature>
<evidence type="ECO:0000259" key="3">
    <source>
        <dbReference type="PROSITE" id="PS50181"/>
    </source>
</evidence>
<dbReference type="PANTHER" id="PTHR12874:SF9">
    <property type="entry name" value="F-BOX ONLY PROTEIN 48"/>
    <property type="match status" value="1"/>
</dbReference>
<sequence>MRSPLSRLFSKLNRPRFPKPFLLREMLHPPNHPRCPPLDPGFPRPFHLRQSRVGAAALPFKPRSADTNHSGPESGRRYLGPRYLGPAALRGRAGQCSRVPEPAGLKRRWCRARQEPPPPPDDGGVDDAASRSRRAAPPPCSRNCGISPETRAARARPQRSGDGDMAAGRQPVSPERCRRRPPAHTEAAVTPPHPEAAGMDAERAAGRDSAEGGRGGLGDFVSALPPEISSRIFSRLDVESLCHASLTCKGWHRVIESNERLWRHHCLAVRAVCQREIDCDRGNGYSWKITLLRNYWKSKVKQEWLSGKYSNIPSQFSLPEKSMYPMDVNTWGEILEAELER</sequence>
<keyword evidence="5" id="KW-1185">Reference proteome</keyword>
<comment type="pathway">
    <text evidence="1">Protein modification; protein ubiquitination.</text>
</comment>
<dbReference type="GO" id="GO:0019005">
    <property type="term" value="C:SCF ubiquitin ligase complex"/>
    <property type="evidence" value="ECO:0007669"/>
    <property type="project" value="UniProtKB-UniRule"/>
</dbReference>